<name>A0AAW8CQ07_9BURK</name>
<evidence type="ECO:0000313" key="2">
    <source>
        <dbReference type="EMBL" id="MDP9892387.1"/>
    </source>
</evidence>
<feature type="transmembrane region" description="Helical" evidence="1">
    <location>
        <begin position="12"/>
        <end position="30"/>
    </location>
</feature>
<dbReference type="EMBL" id="JAUSRD010000003">
    <property type="protein sequence ID" value="MDP9892387.1"/>
    <property type="molecule type" value="Genomic_DNA"/>
</dbReference>
<reference evidence="2" key="1">
    <citation type="submission" date="2023-07" db="EMBL/GenBank/DDBJ databases">
        <title>Sorghum-associated microbial communities from plants grown in Nebraska, USA.</title>
        <authorList>
            <person name="Schachtman D."/>
        </authorList>
    </citation>
    <scope>NUCLEOTIDE SEQUENCE</scope>
    <source>
        <strain evidence="2">DS3754</strain>
    </source>
</reference>
<keyword evidence="1" id="KW-1133">Transmembrane helix</keyword>
<proteinExistence type="predicted"/>
<evidence type="ECO:0000313" key="3">
    <source>
        <dbReference type="Proteomes" id="UP001242045"/>
    </source>
</evidence>
<keyword evidence="1" id="KW-0812">Transmembrane</keyword>
<dbReference type="Proteomes" id="UP001242045">
    <property type="component" value="Unassembled WGS sequence"/>
</dbReference>
<sequence length="39" mass="4514">MNGVEVSPWPTLIVNVAICFAIVCWLVIDIRRELREVCR</sequence>
<evidence type="ECO:0000256" key="1">
    <source>
        <dbReference type="SAM" id="Phobius"/>
    </source>
</evidence>
<gene>
    <name evidence="2" type="ORF">J2W31_001492</name>
</gene>
<comment type="caution">
    <text evidence="2">The sequence shown here is derived from an EMBL/GenBank/DDBJ whole genome shotgun (WGS) entry which is preliminary data.</text>
</comment>
<organism evidence="2 3">
    <name type="scientific">Variovorax boronicumulans</name>
    <dbReference type="NCBI Taxonomy" id="436515"/>
    <lineage>
        <taxon>Bacteria</taxon>
        <taxon>Pseudomonadati</taxon>
        <taxon>Pseudomonadota</taxon>
        <taxon>Betaproteobacteria</taxon>
        <taxon>Burkholderiales</taxon>
        <taxon>Comamonadaceae</taxon>
        <taxon>Variovorax</taxon>
    </lineage>
</organism>
<accession>A0AAW8CQ07</accession>
<dbReference type="AlphaFoldDB" id="A0AAW8CQ07"/>
<protein>
    <submittedName>
        <fullName evidence="2">Uncharacterized protein</fullName>
    </submittedName>
</protein>
<keyword evidence="1" id="KW-0472">Membrane</keyword>